<dbReference type="Gene3D" id="3.40.50.1970">
    <property type="match status" value="1"/>
</dbReference>
<keyword evidence="17 21" id="KW-0511">Multifunctional enzyme</keyword>
<keyword evidence="9 21" id="KW-0547">Nucleotide-binding</keyword>
<dbReference type="EMBL" id="CAKM01000135">
    <property type="protein sequence ID" value="CCJ28929.1"/>
    <property type="molecule type" value="Genomic_DNA"/>
</dbReference>
<keyword evidence="10 21" id="KW-0418">Kinase</keyword>
<evidence type="ECO:0000256" key="18">
    <source>
        <dbReference type="ARBA" id="ARBA00044633"/>
    </source>
</evidence>
<dbReference type="GO" id="GO:0004765">
    <property type="term" value="F:shikimate kinase activity"/>
    <property type="evidence" value="ECO:0007669"/>
    <property type="project" value="UniProtKB-UniRule"/>
</dbReference>
<dbReference type="GO" id="GO:0008652">
    <property type="term" value="P:amino acid biosynthetic process"/>
    <property type="evidence" value="ECO:0007669"/>
    <property type="project" value="UniProtKB-KW"/>
</dbReference>
<keyword evidence="16 21" id="KW-0456">Lyase</keyword>
<feature type="binding site" evidence="21">
    <location>
        <position position="355"/>
    </location>
    <ligand>
        <name>7-phospho-2-dehydro-3-deoxy-D-arabino-heptonate</name>
        <dbReference type="ChEBI" id="CHEBI:58394"/>
    </ligand>
</feature>
<feature type="binding site" evidence="21">
    <location>
        <position position="129"/>
    </location>
    <ligand>
        <name>7-phospho-2-dehydro-3-deoxy-D-arabino-heptonate</name>
        <dbReference type="ChEBI" id="CHEBI:58394"/>
    </ligand>
</feature>
<evidence type="ECO:0000256" key="3">
    <source>
        <dbReference type="ARBA" id="ARBA00004842"/>
    </source>
</evidence>
<comment type="similarity">
    <text evidence="4">Belongs to the EPSP synthase family.</text>
</comment>
<feature type="binding site" evidence="21">
    <location>
        <position position="160"/>
    </location>
    <ligand>
        <name>NAD(+)</name>
        <dbReference type="ChEBI" id="CHEBI:57540"/>
    </ligand>
</feature>
<comment type="catalytic activity">
    <reaction evidence="19 21 22">
        <text>shikimate + ATP = 3-phosphoshikimate + ADP + H(+)</text>
        <dbReference type="Rhea" id="RHEA:13121"/>
        <dbReference type="ChEBI" id="CHEBI:15378"/>
        <dbReference type="ChEBI" id="CHEBI:30616"/>
        <dbReference type="ChEBI" id="CHEBI:36208"/>
        <dbReference type="ChEBI" id="CHEBI:145989"/>
        <dbReference type="ChEBI" id="CHEBI:456216"/>
        <dbReference type="EC" id="2.7.1.71"/>
    </reaction>
</comment>
<dbReference type="SUPFAM" id="SSF51569">
    <property type="entry name" value="Aldolase"/>
    <property type="match status" value="1"/>
</dbReference>
<comment type="similarity">
    <text evidence="21 22">In the 2nd section; belongs to the EPSP synthase family.</text>
</comment>
<feature type="binding site" evidence="21">
    <location>
        <begin position="265"/>
        <end position="269"/>
    </location>
    <ligand>
        <name>7-phospho-2-dehydro-3-deoxy-D-arabino-heptonate</name>
        <dbReference type="ChEBI" id="CHEBI:58394"/>
    </ligand>
</feature>
<dbReference type="GO" id="GO:0009073">
    <property type="term" value="P:aromatic amino acid family biosynthetic process"/>
    <property type="evidence" value="ECO:0007669"/>
    <property type="project" value="UniProtKB-UniRule"/>
</dbReference>
<evidence type="ECO:0000256" key="2">
    <source>
        <dbReference type="ARBA" id="ARBA00004811"/>
    </source>
</evidence>
<dbReference type="NCBIfam" id="TIGR01357">
    <property type="entry name" value="aroB"/>
    <property type="match status" value="1"/>
</dbReference>
<dbReference type="GO" id="GO:0005737">
    <property type="term" value="C:cytoplasm"/>
    <property type="evidence" value="ECO:0007669"/>
    <property type="project" value="UniProtKB-SubCell"/>
</dbReference>
<dbReference type="Pfam" id="PF01761">
    <property type="entry name" value="DHQ_synthase"/>
    <property type="match status" value="1"/>
</dbReference>
<evidence type="ECO:0000256" key="13">
    <source>
        <dbReference type="ARBA" id="ARBA00022857"/>
    </source>
</evidence>
<keyword evidence="5 21" id="KW-0963">Cytoplasm</keyword>
<dbReference type="InterPro" id="IPR008289">
    <property type="entry name" value="Pentafunct_AroM"/>
</dbReference>
<feature type="active site" description="Proton acceptor; for 3-dehydroquinate dehydratase activity" evidence="21">
    <location>
        <position position="1189"/>
    </location>
</feature>
<feature type="binding site" evidence="21">
    <location>
        <position position="272"/>
    </location>
    <ligand>
        <name>Zn(2+)</name>
        <dbReference type="ChEBI" id="CHEBI:29105"/>
        <note>catalytic</note>
    </ligand>
</feature>
<dbReference type="UniPathway" id="UPA00053">
    <property type="reaction ID" value="UER00085"/>
</dbReference>
<evidence type="ECO:0000256" key="20">
    <source>
        <dbReference type="ARBA" id="ARBA00054455"/>
    </source>
</evidence>
<sequence length="1586" mass="178547">MKNDKIIKFNILEKDSIHFGYNLWSHIINELFTYIFSPKYVVITDSNIESLYIPDFKNYFKSIAKQRSINSCLLYFTIPSGEKSKSRKTKAIIEDWLLSEKCTKDTVIIAMGGGVVGDLVGYVSATFMRGVRFVQIPTTLLAMIDSSIGGKTSINIPYGKNMIGAIWQPERIFIDLTFLKTLTEREFINGVAELIKTIIIWDESEFILLEDLSKKVIKTIKSKSATSNQYSNFYEIIKDLERFILSSIKIKAYIVSMDEREKDLRNILNFGHSIGHAIETVLASHLLHGECVSIGMIKEAEISRYLGILNPNVVSRLTECLNVWGLPISLKQIQKTICKEDRLVENILEVMALDKKNDSNNKKIVLLSAIGKTYEKKASSVSDDIIRTVLSENIVLYNIPLNIHKKHITITLPGSKSISNRALILAALSSGICRLKNFLHSDDTYYMLSALEKLNAAEFKWEEGGNILVIKGKSGYLENPKMELYLGNSGTASRFLTTICTLVPPNSCKDNIILTGDNRMKQRPIDSLVNALNNNGCNIEYLESNNFLPLLIKPKNPGFYGGRINLSATISSQYVSSILMCSPYAETQVTLSLIGGKPISQPYIDMTISMMSLFGINVIKSHLEENTYYIPKGCYTCPPEYIIEGDASSATYPLAIAAITGESCTISNIGSISLQGDSKFAKDVLKPMGCEVIQSDTTTYIKGPEQGKLKSLESINMELMTDAFLTTTILASVAYKESKPCITKITGISNQRLKECNRIKAMVIELAKFGIEAGELPDGIYVKSLDISNLLSPKNGINCYNDHRIAMSFSVLACISPKPTIILGKTCVNKTWPYWWDILNSAFKVQIRGAESTLNSIFNPYILHHPSKCTIIFIGMKGAGKTTLGQFAANLLEREFIDLDLAIEKDVKMTILELVQKHGWDTFRKKELYFLKNLLAEKKENYIISCGGGIIESEEARDILLSYIKNKGIVIHIHRNIKDIIEYLNTDKTRPTSTGNIIDIWEKRKQWYNLCSSHQFYIPSTDSIKVREKDTLLDIKPSFHKFLKIITGEYDPFPQILKKERSYFISLALSDIQNLYHLLDDITIGCDAIELRIDLFQKQKGINKYPSLKYIAEQISLLRQKTNFPLIYTLRTTDHGGSFVFEEKIAKKIILHGAKLGVEFIDIQLNMPTKLFKIIQDSWPYTKIIASFHSIEKPISCDDFEWIQKYKEAQQHGHIVKLVGMSTSFEDNFLLKEFKKKIAYEKIPSIIINTGINGQLSRIINVFMTPVTHSLLSSKTALGQLSIKDINIALHIMGLLPKKEYFLFGSPIKHSQSPNIHNLGFEILGFPHKYQLFETNSINELKNILYSDNFGGASVTAPLKTSIPVLLDELSDEAVLIGAVNTITKIHKNGKHILKGENTDWQGIVKVITNSIKFEKSLKGFSGFIIGAGGASRAAIYALLSIKISPIYIINRSKTKLDKICSFFNTKHIIPITECFKLDNIDFNIRIGISTIPADNPVDSSILEMAKILFNSKTKSSESVFLDMSYKPHITELTTIAKTYNWKTIHGLEILLEQGSEQFLLWTKTCIPYNQVKRAIVTLNEHTTIT</sequence>
<keyword evidence="8 21" id="KW-0479">Metal-binding</keyword>
<evidence type="ECO:0000259" key="26">
    <source>
        <dbReference type="Pfam" id="PF24621"/>
    </source>
</evidence>
<dbReference type="SUPFAM" id="SSF55205">
    <property type="entry name" value="EPT/RTPC-like"/>
    <property type="match status" value="1"/>
</dbReference>
<keyword evidence="11 21" id="KW-0862">Zinc</keyword>
<evidence type="ECO:0000313" key="27">
    <source>
        <dbReference type="EMBL" id="CCJ28929.1"/>
    </source>
</evidence>
<evidence type="ECO:0000256" key="11">
    <source>
        <dbReference type="ARBA" id="ARBA00022833"/>
    </source>
</evidence>
<comment type="catalytic activity">
    <reaction evidence="21 22">
        <text>shikimate + NADP(+) = 3-dehydroshikimate + NADPH + H(+)</text>
        <dbReference type="Rhea" id="RHEA:17737"/>
        <dbReference type="ChEBI" id="CHEBI:15378"/>
        <dbReference type="ChEBI" id="CHEBI:16630"/>
        <dbReference type="ChEBI" id="CHEBI:36208"/>
        <dbReference type="ChEBI" id="CHEBI:57783"/>
        <dbReference type="ChEBI" id="CHEBI:58349"/>
        <dbReference type="EC" id="1.1.1.25"/>
    </reaction>
</comment>
<comment type="pathway">
    <text evidence="21 22">Metabolic intermediate biosynthesis; chorismate biosynthesis; chorismate from D-erythrose 4-phosphate and phosphoenolpyruvate: step 2/7.</text>
</comment>
<dbReference type="EC" id="2.5.1.19" evidence="21"/>
<dbReference type="GO" id="GO:0003855">
    <property type="term" value="F:3-dehydroquinate dehydratase activity"/>
    <property type="evidence" value="ECO:0007669"/>
    <property type="project" value="UniProtKB-UniRule"/>
</dbReference>
<dbReference type="Gene3D" id="3.20.20.70">
    <property type="entry name" value="Aldolase class I"/>
    <property type="match status" value="1"/>
</dbReference>
<dbReference type="FunFam" id="3.40.50.300:FF:001256">
    <property type="entry name" value="Pentafunctional AROM polypeptide"/>
    <property type="match status" value="1"/>
</dbReference>
<dbReference type="Gene3D" id="3.40.50.300">
    <property type="entry name" value="P-loop containing nucleotide triphosphate hydrolases"/>
    <property type="match status" value="1"/>
</dbReference>
<feature type="binding site" evidence="21">
    <location>
        <begin position="138"/>
        <end position="139"/>
    </location>
    <ligand>
        <name>NAD(+)</name>
        <dbReference type="ChEBI" id="CHEBI:57540"/>
    </ligand>
</feature>
<dbReference type="HAMAP" id="MF_00109">
    <property type="entry name" value="Shikimate_kinase"/>
    <property type="match status" value="1"/>
</dbReference>
<proteinExistence type="inferred from homology"/>
<dbReference type="GO" id="GO:0003866">
    <property type="term" value="F:3-phosphoshikimate 1-carboxyvinyltransferase activity"/>
    <property type="evidence" value="ECO:0007669"/>
    <property type="project" value="UniProtKB-UniRule"/>
</dbReference>
<dbReference type="InterPro" id="IPR013792">
    <property type="entry name" value="RNA3'P_cycl/enolpyr_Trfase_a/b"/>
</dbReference>
<dbReference type="InterPro" id="IPR001381">
    <property type="entry name" value="DHquinase_I"/>
</dbReference>
<feature type="binding site" evidence="21">
    <location>
        <position position="251"/>
    </location>
    <ligand>
        <name>7-phospho-2-dehydro-3-deoxy-D-arabino-heptonate</name>
        <dbReference type="ChEBI" id="CHEBI:58394"/>
    </ligand>
</feature>
<dbReference type="Pfam" id="PF01202">
    <property type="entry name" value="SKI"/>
    <property type="match status" value="1"/>
</dbReference>
<feature type="region of interest" description="Shikimate dehydrogenase" evidence="21">
    <location>
        <begin position="1298"/>
        <end position="1586"/>
    </location>
</feature>
<feature type="binding site" evidence="21">
    <location>
        <position position="161"/>
    </location>
    <ligand>
        <name>7-phospho-2-dehydro-3-deoxy-D-arabino-heptonate</name>
        <dbReference type="ChEBI" id="CHEBI:58394"/>
    </ligand>
</feature>
<feature type="region of interest" description="3-dehydroquinate synthase" evidence="21">
    <location>
        <begin position="1"/>
        <end position="383"/>
    </location>
</feature>
<dbReference type="PRINTS" id="PR01100">
    <property type="entry name" value="SHIKIMTKNASE"/>
</dbReference>
<feature type="binding site" evidence="21">
    <location>
        <position position="145"/>
    </location>
    <ligand>
        <name>7-phospho-2-dehydro-3-deoxy-D-arabino-heptonate</name>
        <dbReference type="ChEBI" id="CHEBI:58394"/>
    </ligand>
</feature>
<dbReference type="Proteomes" id="UP000010422">
    <property type="component" value="Unassembled WGS sequence"/>
</dbReference>
<comment type="function">
    <text evidence="20 21 22">The AROM polypeptide catalyzes 5 consecutive enzymatic reactions in prechorismate polyaromatic amino acid biosynthesis.</text>
</comment>
<dbReference type="EC" id="2.7.1.71" evidence="21"/>
<dbReference type="PROSITE" id="PS00104">
    <property type="entry name" value="EPSP_SYNTHASE_1"/>
    <property type="match status" value="1"/>
</dbReference>
<keyword evidence="13 21" id="KW-0521">NADP</keyword>
<dbReference type="EC" id="1.1.1.25" evidence="21"/>
<dbReference type="PANTHER" id="PTHR21090">
    <property type="entry name" value="AROM/DEHYDROQUINATE SYNTHASE"/>
    <property type="match status" value="1"/>
</dbReference>
<accession>L0PA30</accession>
<comment type="pathway">
    <text evidence="2 21 22">Metabolic intermediate biosynthesis; chorismate biosynthesis; chorismate from D-erythrose 4-phosphate and phosphoenolpyruvate: step 6/7.</text>
</comment>
<dbReference type="InterPro" id="IPR023193">
    <property type="entry name" value="EPSP_synthase_CS"/>
</dbReference>
<dbReference type="EC" id="4.2.1.10" evidence="21"/>
<feature type="binding site" evidence="21">
    <location>
        <position position="193"/>
    </location>
    <ligand>
        <name>Zn(2+)</name>
        <dbReference type="ChEBI" id="CHEBI:29105"/>
        <note>catalytic</note>
    </ligand>
</feature>
<dbReference type="PROSITE" id="PS00885">
    <property type="entry name" value="EPSP_SYNTHASE_2"/>
    <property type="match status" value="1"/>
</dbReference>
<dbReference type="InterPro" id="IPR031322">
    <property type="entry name" value="Shikimate/glucono_kinase"/>
</dbReference>
<comment type="similarity">
    <text evidence="21">In the N-terminal section; belongs to the sugar phosphate cyclases superfamily. Dehydroquinate synthase family.</text>
</comment>
<evidence type="ECO:0000256" key="19">
    <source>
        <dbReference type="ARBA" id="ARBA00048567"/>
    </source>
</evidence>
<dbReference type="GO" id="GO:0005524">
    <property type="term" value="F:ATP binding"/>
    <property type="evidence" value="ECO:0007669"/>
    <property type="project" value="UniProtKB-UniRule"/>
</dbReference>
<dbReference type="HAMAP" id="MF_00210">
    <property type="entry name" value="EPSP_synth"/>
    <property type="match status" value="1"/>
</dbReference>
<feature type="domain" description="Enolpyruvate transferase" evidence="23">
    <location>
        <begin position="409"/>
        <end position="839"/>
    </location>
</feature>
<evidence type="ECO:0000256" key="12">
    <source>
        <dbReference type="ARBA" id="ARBA00022840"/>
    </source>
</evidence>
<dbReference type="FunFam" id="3.65.10.10:FF:000007">
    <property type="entry name" value="Pentafunctional AROM polypeptide"/>
    <property type="match status" value="1"/>
</dbReference>
<dbReference type="InterPro" id="IPR010110">
    <property type="entry name" value="Shikimate_DH_AroM-type"/>
</dbReference>
<comment type="cofactor">
    <cofactor evidence="21 22">
        <name>Zn(2+)</name>
        <dbReference type="ChEBI" id="CHEBI:29105"/>
    </cofactor>
    <text evidence="21 22">Binds 2 Zn(2+) ions per subunit.</text>
</comment>
<dbReference type="FunCoup" id="L0PA30">
    <property type="interactions" value="32"/>
</dbReference>
<evidence type="ECO:0000256" key="9">
    <source>
        <dbReference type="ARBA" id="ARBA00022741"/>
    </source>
</evidence>
<dbReference type="GO" id="GO:0009423">
    <property type="term" value="P:chorismate biosynthetic process"/>
    <property type="evidence" value="ECO:0007669"/>
    <property type="project" value="UniProtKB-UniRule"/>
</dbReference>
<feature type="binding site" evidence="21">
    <location>
        <position position="272"/>
    </location>
    <ligand>
        <name>7-phospho-2-dehydro-3-deoxy-D-arabino-heptonate</name>
        <dbReference type="ChEBI" id="CHEBI:58394"/>
    </ligand>
</feature>
<dbReference type="InterPro" id="IPR036968">
    <property type="entry name" value="Enolpyruvate_Tfrase_sf"/>
</dbReference>
<keyword evidence="12 21" id="KW-0067">ATP-binding</keyword>
<dbReference type="InterPro" id="IPR000623">
    <property type="entry name" value="Shikimate_kinase/TSH1"/>
</dbReference>
<feature type="binding site" evidence="21">
    <location>
        <position position="118"/>
    </location>
    <ligand>
        <name>NAD(+)</name>
        <dbReference type="ChEBI" id="CHEBI:57540"/>
    </ligand>
</feature>
<evidence type="ECO:0000256" key="21">
    <source>
        <dbReference type="HAMAP-Rule" id="MF_03143"/>
    </source>
</evidence>
<comment type="catalytic activity">
    <reaction evidence="21 22">
        <text>7-phospho-2-dehydro-3-deoxy-D-arabino-heptonate = 3-dehydroquinate + phosphate</text>
        <dbReference type="Rhea" id="RHEA:21968"/>
        <dbReference type="ChEBI" id="CHEBI:32364"/>
        <dbReference type="ChEBI" id="CHEBI:43474"/>
        <dbReference type="ChEBI" id="CHEBI:58394"/>
        <dbReference type="EC" id="4.2.3.4"/>
    </reaction>
</comment>
<dbReference type="SUPFAM" id="SSF56796">
    <property type="entry name" value="Dehydroquinate synthase-like"/>
    <property type="match status" value="1"/>
</dbReference>
<evidence type="ECO:0000256" key="14">
    <source>
        <dbReference type="ARBA" id="ARBA00023002"/>
    </source>
</evidence>
<evidence type="ECO:0000256" key="8">
    <source>
        <dbReference type="ARBA" id="ARBA00022723"/>
    </source>
</evidence>
<dbReference type="NCBIfam" id="TIGR01356">
    <property type="entry name" value="aroA"/>
    <property type="match status" value="1"/>
</dbReference>
<dbReference type="Gene3D" id="3.40.50.10860">
    <property type="entry name" value="Leucine Dehydrogenase, chain A, domain 1"/>
    <property type="match status" value="1"/>
</dbReference>
<dbReference type="CDD" id="cd01065">
    <property type="entry name" value="NAD_bind_Shikimate_DH"/>
    <property type="match status" value="1"/>
</dbReference>
<dbReference type="HAMAP" id="MF_03143">
    <property type="entry name" value="Pentafunct_AroM"/>
    <property type="match status" value="1"/>
</dbReference>
<evidence type="ECO:0000256" key="7">
    <source>
        <dbReference type="ARBA" id="ARBA00022679"/>
    </source>
</evidence>
<evidence type="ECO:0000259" key="23">
    <source>
        <dbReference type="Pfam" id="PF00275"/>
    </source>
</evidence>
<dbReference type="InterPro" id="IPR030960">
    <property type="entry name" value="DHQS/DOIS_N"/>
</dbReference>
<dbReference type="Gene3D" id="1.20.1090.10">
    <property type="entry name" value="Dehydroquinate synthase-like - alpha domain"/>
    <property type="match status" value="1"/>
</dbReference>
<evidence type="ECO:0000256" key="15">
    <source>
        <dbReference type="ARBA" id="ARBA00023141"/>
    </source>
</evidence>
<comment type="pathway">
    <text evidence="3 21 22">Metabolic intermediate biosynthesis; chorismate biosynthesis; chorismate from D-erythrose 4-phosphate and phosphoenolpyruvate: step 5/7.</text>
</comment>
<feature type="binding site" evidence="21">
    <location>
        <begin position="193"/>
        <end position="196"/>
    </location>
    <ligand>
        <name>7-phospho-2-dehydro-3-deoxy-D-arabino-heptonate</name>
        <dbReference type="ChEBI" id="CHEBI:58394"/>
    </ligand>
</feature>
<dbReference type="Pfam" id="PF01487">
    <property type="entry name" value="DHquinase_I"/>
    <property type="match status" value="1"/>
</dbReference>
<reference evidence="27 28" key="1">
    <citation type="journal article" date="2012" name="MBio">
        <title>De novo assembly of the Pneumocystis jirovecii genome from a single bronchoalveolar lavage fluid specimen from a patient.</title>
        <authorList>
            <person name="Cisse O.H."/>
            <person name="Pagni M."/>
            <person name="Hauser P.M."/>
        </authorList>
    </citation>
    <scope>NUCLEOTIDE SEQUENCE [LARGE SCALE GENOMIC DNA]</scope>
    <source>
        <strain evidence="27 28">SE8</strain>
    </source>
</reference>
<dbReference type="STRING" id="1209962.L0PA30"/>
<dbReference type="SUPFAM" id="SSF51735">
    <property type="entry name" value="NAD(P)-binding Rossmann-fold domains"/>
    <property type="match status" value="1"/>
</dbReference>
<evidence type="ECO:0000256" key="6">
    <source>
        <dbReference type="ARBA" id="ARBA00022605"/>
    </source>
</evidence>
<dbReference type="InterPro" id="IPR016037">
    <property type="entry name" value="DHQ_synth_AroB"/>
</dbReference>
<feature type="binding site" evidence="21">
    <location>
        <begin position="82"/>
        <end position="85"/>
    </location>
    <ligand>
        <name>NAD(+)</name>
        <dbReference type="ChEBI" id="CHEBI:57540"/>
    </ligand>
</feature>
<feature type="active site" description="Proton acceptor; for 3-dehydroquinate synthase activity" evidence="21">
    <location>
        <position position="276"/>
    </location>
</feature>
<dbReference type="InterPro" id="IPR036291">
    <property type="entry name" value="NAD(P)-bd_dom_sf"/>
</dbReference>
<dbReference type="InterPro" id="IPR056179">
    <property type="entry name" value="DHQS_C"/>
</dbReference>
<keyword evidence="7 21" id="KW-0808">Transferase</keyword>
<feature type="active site" description="Proton acceptor; for 3-dehydroquinate synthase activity" evidence="21">
    <location>
        <position position="261"/>
    </location>
</feature>
<evidence type="ECO:0000256" key="10">
    <source>
        <dbReference type="ARBA" id="ARBA00022777"/>
    </source>
</evidence>
<comment type="subcellular location">
    <subcellularLocation>
        <location evidence="1 21 22">Cytoplasm</location>
    </subcellularLocation>
</comment>
<dbReference type="InterPro" id="IPR027417">
    <property type="entry name" value="P-loop_NTPase"/>
</dbReference>
<dbReference type="Gene3D" id="3.65.10.10">
    <property type="entry name" value="Enolpyruvate transferase domain"/>
    <property type="match status" value="2"/>
</dbReference>
<comment type="similarity">
    <text evidence="21 22">In the 4th section; belongs to the type-I 3-dehydroquinase family.</text>
</comment>
<feature type="domain" description="3-dehydroquinate synthase N-terminal" evidence="24">
    <location>
        <begin position="76"/>
        <end position="188"/>
    </location>
</feature>
<dbReference type="PANTHER" id="PTHR21090:SF5">
    <property type="entry name" value="PENTAFUNCTIONAL AROM POLYPEPTIDE"/>
    <property type="match status" value="1"/>
</dbReference>
<dbReference type="InterPro" id="IPR006264">
    <property type="entry name" value="EPSP_synthase"/>
</dbReference>
<dbReference type="CDD" id="cd01556">
    <property type="entry name" value="EPSP_synthase"/>
    <property type="match status" value="1"/>
</dbReference>
<dbReference type="PROSITE" id="PS01128">
    <property type="entry name" value="SHIKIMATE_KINASE"/>
    <property type="match status" value="1"/>
</dbReference>
<dbReference type="FunFam" id="3.20.20.70:FF:000135">
    <property type="entry name" value="Pentafunctional AROM polypeptide"/>
    <property type="match status" value="1"/>
</dbReference>
<comment type="catalytic activity">
    <reaction evidence="21 22">
        <text>3-dehydroquinate = 3-dehydroshikimate + H2O</text>
        <dbReference type="Rhea" id="RHEA:21096"/>
        <dbReference type="ChEBI" id="CHEBI:15377"/>
        <dbReference type="ChEBI" id="CHEBI:16630"/>
        <dbReference type="ChEBI" id="CHEBI:32364"/>
        <dbReference type="EC" id="4.2.1.10"/>
    </reaction>
</comment>
<feature type="binding site" evidence="21">
    <location>
        <begin position="113"/>
        <end position="115"/>
    </location>
    <ligand>
        <name>NAD(+)</name>
        <dbReference type="ChEBI" id="CHEBI:57540"/>
    </ligand>
</feature>
<dbReference type="CDD" id="cd00502">
    <property type="entry name" value="DHQase_I"/>
    <property type="match status" value="1"/>
</dbReference>
<dbReference type="Pfam" id="PF00275">
    <property type="entry name" value="EPSP_synthase"/>
    <property type="match status" value="1"/>
</dbReference>
<evidence type="ECO:0000256" key="4">
    <source>
        <dbReference type="ARBA" id="ARBA00009948"/>
    </source>
</evidence>
<feature type="binding site" evidence="21">
    <location>
        <begin position="45"/>
        <end position="47"/>
    </location>
    <ligand>
        <name>NAD(+)</name>
        <dbReference type="ChEBI" id="CHEBI:57540"/>
    </ligand>
</feature>
<dbReference type="InterPro" id="IPR023000">
    <property type="entry name" value="Shikimate_kinase_CS"/>
</dbReference>
<feature type="domain" description="3-dehydroquinate synthase C-terminal" evidence="26">
    <location>
        <begin position="190"/>
        <end position="357"/>
    </location>
</feature>
<comment type="pathway">
    <text evidence="21 22">Metabolic intermediate biosynthesis; chorismate biosynthesis; chorismate from D-erythrose 4-phosphate and phosphoenolpyruvate: step 3/7.</text>
</comment>
<feature type="binding site" evidence="21">
    <location>
        <position position="288"/>
    </location>
    <ligand>
        <name>Zn(2+)</name>
        <dbReference type="ChEBI" id="CHEBI:29105"/>
        <note>catalytic</note>
    </ligand>
</feature>
<dbReference type="GO" id="GO:0046872">
    <property type="term" value="F:metal ion binding"/>
    <property type="evidence" value="ECO:0007669"/>
    <property type="project" value="UniProtKB-UniRule"/>
</dbReference>
<dbReference type="NCBIfam" id="TIGR01093">
    <property type="entry name" value="aroD"/>
    <property type="match status" value="1"/>
</dbReference>
<dbReference type="FunFam" id="3.40.50.1970:FF:000007">
    <property type="entry name" value="Pentafunctional AROM polypeptide"/>
    <property type="match status" value="1"/>
</dbReference>
<comment type="subunit">
    <text evidence="21 22">Homodimer.</text>
</comment>
<feature type="active site" description="For EPSP synthase activity" evidence="21">
    <location>
        <position position="827"/>
    </location>
</feature>
<evidence type="ECO:0000256" key="17">
    <source>
        <dbReference type="ARBA" id="ARBA00023268"/>
    </source>
</evidence>
<feature type="binding site" evidence="21">
    <location>
        <position position="189"/>
    </location>
    <ligand>
        <name>NAD(+)</name>
        <dbReference type="ChEBI" id="CHEBI:57540"/>
    </ligand>
</feature>
<dbReference type="VEuPathDB" id="FungiDB:PNEJI1_002681"/>
<dbReference type="Pfam" id="PF08501">
    <property type="entry name" value="Shikimate_dh_N"/>
    <property type="match status" value="1"/>
</dbReference>
<dbReference type="NCBIfam" id="TIGR01809">
    <property type="entry name" value="Shik-DH-AROM"/>
    <property type="match status" value="1"/>
</dbReference>
<dbReference type="SUPFAM" id="SSF52540">
    <property type="entry name" value="P-loop containing nucleoside triphosphate hydrolases"/>
    <property type="match status" value="1"/>
</dbReference>
<comment type="caution">
    <text evidence="27">The sequence shown here is derived from an EMBL/GenBank/DDBJ whole genome shotgun (WGS) entry which is preliminary data.</text>
</comment>
<comment type="similarity">
    <text evidence="22">In the N-terminal section; belongs to the dehydroquinate synthase family.</text>
</comment>
<dbReference type="SUPFAM" id="SSF53223">
    <property type="entry name" value="Aminoacid dehydrogenase-like, N-terminal domain"/>
    <property type="match status" value="1"/>
</dbReference>
<dbReference type="InterPro" id="IPR046346">
    <property type="entry name" value="Aminoacid_DH-like_N_sf"/>
</dbReference>
<feature type="domain" description="Shikimate dehydrogenase substrate binding N-terminal" evidence="25">
    <location>
        <begin position="1303"/>
        <end position="1383"/>
    </location>
</feature>
<evidence type="ECO:0000256" key="5">
    <source>
        <dbReference type="ARBA" id="ARBA00022490"/>
    </source>
</evidence>
<keyword evidence="6 21" id="KW-0028">Amino-acid biosynthesis</keyword>
<organism evidence="28">
    <name type="scientific">Pneumocystis jirovecii</name>
    <name type="common">Human pneumocystis pneumonia agent</name>
    <dbReference type="NCBI Taxonomy" id="42068"/>
    <lineage>
        <taxon>Eukaryota</taxon>
        <taxon>Fungi</taxon>
        <taxon>Dikarya</taxon>
        <taxon>Ascomycota</taxon>
        <taxon>Taphrinomycotina</taxon>
        <taxon>Pneumocystomycetes</taxon>
        <taxon>Pneumocystaceae</taxon>
        <taxon>Pneumocystis</taxon>
    </lineage>
</organism>
<evidence type="ECO:0000313" key="28">
    <source>
        <dbReference type="Proteomes" id="UP000010422"/>
    </source>
</evidence>
<dbReference type="CDD" id="cd00464">
    <property type="entry name" value="SK"/>
    <property type="match status" value="1"/>
</dbReference>
<dbReference type="InterPro" id="IPR013785">
    <property type="entry name" value="Aldolase_TIM"/>
</dbReference>
<dbReference type="InterPro" id="IPR001986">
    <property type="entry name" value="Enolpyruvate_Tfrase_dom"/>
</dbReference>
<feature type="binding site" evidence="21">
    <location>
        <position position="288"/>
    </location>
    <ligand>
        <name>7-phospho-2-dehydro-3-deoxy-D-arabino-heptonate</name>
        <dbReference type="ChEBI" id="CHEBI:58394"/>
    </ligand>
</feature>
<comment type="caution">
    <text evidence="21">Lacks conserved residue(s) required for the propagation of feature annotation.</text>
</comment>
<comment type="catalytic activity">
    <reaction evidence="18">
        <text>3-phosphoshikimate + phosphoenolpyruvate = 5-O-(1-carboxyvinyl)-3-phosphoshikimate + phosphate</text>
        <dbReference type="Rhea" id="RHEA:21256"/>
        <dbReference type="ChEBI" id="CHEBI:43474"/>
        <dbReference type="ChEBI" id="CHEBI:57701"/>
        <dbReference type="ChEBI" id="CHEBI:58702"/>
        <dbReference type="ChEBI" id="CHEBI:145989"/>
        <dbReference type="EC" id="2.5.1.19"/>
    </reaction>
    <physiologicalReaction direction="left-to-right" evidence="18">
        <dbReference type="Rhea" id="RHEA:21257"/>
    </physiologicalReaction>
</comment>
<evidence type="ECO:0000256" key="22">
    <source>
        <dbReference type="PIRNR" id="PIRNR000514"/>
    </source>
</evidence>
<dbReference type="GO" id="GO:0003856">
    <property type="term" value="F:3-dehydroquinate synthase activity"/>
    <property type="evidence" value="ECO:0007669"/>
    <property type="project" value="UniProtKB-UniRule"/>
</dbReference>
<comment type="similarity">
    <text evidence="21 22">In the 3rd section; belongs to the shikimate kinase family.</text>
</comment>
<dbReference type="GO" id="GO:0004764">
    <property type="term" value="F:shikimate 3-dehydrogenase (NADP+) activity"/>
    <property type="evidence" value="ECO:0007669"/>
    <property type="project" value="UniProtKB-UniRule"/>
</dbReference>
<evidence type="ECO:0000256" key="16">
    <source>
        <dbReference type="ARBA" id="ARBA00023239"/>
    </source>
</evidence>
<dbReference type="InParanoid" id="L0PA30"/>
<comment type="similarity">
    <text evidence="21 22">In the C-terminal section; belongs to the shikimate dehydrogenase family.</text>
</comment>
<name>L0PA30_PNEJI</name>
<dbReference type="EC" id="4.2.3.4" evidence="21"/>
<comment type="pathway">
    <text evidence="21 22">Metabolic intermediate biosynthesis; chorismate biosynthesis; chorismate from D-erythrose 4-phosphate and phosphoenolpyruvate: step 4/7.</text>
</comment>
<gene>
    <name evidence="27" type="ORF">PNEJI1_002681</name>
</gene>
<evidence type="ECO:0000259" key="24">
    <source>
        <dbReference type="Pfam" id="PF01761"/>
    </source>
</evidence>
<protein>
    <recommendedName>
        <fullName evidence="21">Pentafunctional AROM polypeptide</fullName>
    </recommendedName>
    <domain>
        <recommendedName>
            <fullName evidence="21">3-dehydroquinate synthase</fullName>
            <shortName evidence="21">DHQS</shortName>
            <ecNumber evidence="21">4.2.3.4</ecNumber>
        </recommendedName>
    </domain>
    <domain>
        <recommendedName>
            <fullName evidence="21">3-phosphoshikimate 1-carboxyvinyltransferase</fullName>
            <ecNumber evidence="21">2.5.1.19</ecNumber>
        </recommendedName>
        <alternativeName>
            <fullName evidence="21">5-enolpyruvylshikimate-3-phosphate synthase</fullName>
            <shortName evidence="21">EPSP synthase</shortName>
            <shortName evidence="21">EPSPS</shortName>
        </alternativeName>
    </domain>
    <domain>
        <recommendedName>
            <fullName evidence="21">Shikimate kinase</fullName>
            <shortName evidence="21">SK</shortName>
            <ecNumber evidence="21">2.7.1.71</ecNumber>
        </recommendedName>
    </domain>
    <domain>
        <recommendedName>
            <fullName evidence="21">3-dehydroquinate dehydratase</fullName>
            <shortName evidence="21">3-dehydroquinase</shortName>
            <ecNumber evidence="21">4.2.1.10</ecNumber>
        </recommendedName>
    </domain>
    <domain>
        <recommendedName>
            <fullName evidence="21">Shikimate dehydrogenase</fullName>
            <ecNumber evidence="21">1.1.1.25</ecNumber>
        </recommendedName>
    </domain>
</protein>
<evidence type="ECO:0000259" key="25">
    <source>
        <dbReference type="Pfam" id="PF08501"/>
    </source>
</evidence>
<keyword evidence="15 21" id="KW-0057">Aromatic amino acid biosynthesis</keyword>
<dbReference type="CDD" id="cd08195">
    <property type="entry name" value="DHQS"/>
    <property type="match status" value="1"/>
</dbReference>
<feature type="binding site" evidence="21">
    <location>
        <position position="151"/>
    </location>
    <ligand>
        <name>7-phospho-2-dehydro-3-deoxy-D-arabino-heptonate</name>
        <dbReference type="ChEBI" id="CHEBI:58394"/>
    </ligand>
</feature>
<dbReference type="Gene3D" id="3.40.50.720">
    <property type="entry name" value="NAD(P)-binding Rossmann-like Domain"/>
    <property type="match status" value="1"/>
</dbReference>
<feature type="binding site" evidence="21">
    <location>
        <begin position="178"/>
        <end position="181"/>
    </location>
    <ligand>
        <name>NAD(+)</name>
        <dbReference type="ChEBI" id="CHEBI:57540"/>
    </ligand>
</feature>
<dbReference type="PIRSF" id="PIRSF000514">
    <property type="entry name" value="Pentafunct_AroM"/>
    <property type="match status" value="1"/>
</dbReference>
<dbReference type="Pfam" id="PF24621">
    <property type="entry name" value="DHQS_C"/>
    <property type="match status" value="1"/>
</dbReference>
<dbReference type="InterPro" id="IPR013708">
    <property type="entry name" value="Shikimate_DH-bd_N"/>
</dbReference>
<feature type="active site" description="Schiff-base intermediate with substrate; for 3-dehydroquinate dehydratase activity" evidence="21">
    <location>
        <position position="1217"/>
    </location>
</feature>
<keyword evidence="14 21" id="KW-0560">Oxidoreductase</keyword>
<evidence type="ECO:0000256" key="1">
    <source>
        <dbReference type="ARBA" id="ARBA00004496"/>
    </source>
</evidence>